<comment type="caution">
    <text evidence="1">The sequence shown here is derived from an EMBL/GenBank/DDBJ whole genome shotgun (WGS) entry which is preliminary data.</text>
</comment>
<name>A0A6G0IGQ4_LARCR</name>
<dbReference type="PANTHER" id="PTHR43675">
    <property type="entry name" value="ARSENITE METHYLTRANSFERASE"/>
    <property type="match status" value="1"/>
</dbReference>
<sequence length="256" mass="29177">MNFSEARAEVMQLLNRVDPRDLQKVLNWIRTSDQLDELLSDNRKVILQNISEHLRVRLPPEAMLPSETTAYSKMQQRIRPTLHVDGFLYDEDQVDALCEEGTMSRSYCLSCGSYRTAPLDFLSHSFSVSELQFLFENVLPDLSGRTLVDVGSRLGAVLYGGHVFSSASRLVGLEINEEFVKLQQEVLNKYKMTDRTQVTHTAHTHTLHTHYSTTCCEVEQENTGPTVEPRAVSSCLGALRQVLFSQTLRTFFNLFR</sequence>
<dbReference type="EMBL" id="REGW02000011">
    <property type="protein sequence ID" value="KAE8290422.1"/>
    <property type="molecule type" value="Genomic_DNA"/>
</dbReference>
<evidence type="ECO:0000313" key="1">
    <source>
        <dbReference type="EMBL" id="KAE8290422.1"/>
    </source>
</evidence>
<protein>
    <submittedName>
        <fullName evidence="1">Uncharacterized protein</fullName>
    </submittedName>
</protein>
<keyword evidence="2" id="KW-1185">Reference proteome</keyword>
<dbReference type="InterPro" id="IPR029063">
    <property type="entry name" value="SAM-dependent_MTases_sf"/>
</dbReference>
<evidence type="ECO:0000313" key="2">
    <source>
        <dbReference type="Proteomes" id="UP000424527"/>
    </source>
</evidence>
<accession>A0A6G0IGQ4</accession>
<dbReference type="Proteomes" id="UP000424527">
    <property type="component" value="Unassembled WGS sequence"/>
</dbReference>
<dbReference type="PANTHER" id="PTHR43675:SF1">
    <property type="entry name" value="RIKEN CDNA 2700097O09 GENE"/>
    <property type="match status" value="1"/>
</dbReference>
<dbReference type="InterPro" id="IPR026669">
    <property type="entry name" value="Arsenite_MeTrfase-like"/>
</dbReference>
<dbReference type="GO" id="GO:0008168">
    <property type="term" value="F:methyltransferase activity"/>
    <property type="evidence" value="ECO:0007669"/>
    <property type="project" value="TreeGrafter"/>
</dbReference>
<dbReference type="SUPFAM" id="SSF53335">
    <property type="entry name" value="S-adenosyl-L-methionine-dependent methyltransferases"/>
    <property type="match status" value="1"/>
</dbReference>
<organism evidence="1 2">
    <name type="scientific">Larimichthys crocea</name>
    <name type="common">Large yellow croaker</name>
    <name type="synonym">Pseudosciaena crocea</name>
    <dbReference type="NCBI Taxonomy" id="215358"/>
    <lineage>
        <taxon>Eukaryota</taxon>
        <taxon>Metazoa</taxon>
        <taxon>Chordata</taxon>
        <taxon>Craniata</taxon>
        <taxon>Vertebrata</taxon>
        <taxon>Euteleostomi</taxon>
        <taxon>Actinopterygii</taxon>
        <taxon>Neopterygii</taxon>
        <taxon>Teleostei</taxon>
        <taxon>Neoteleostei</taxon>
        <taxon>Acanthomorphata</taxon>
        <taxon>Eupercaria</taxon>
        <taxon>Sciaenidae</taxon>
        <taxon>Larimichthys</taxon>
    </lineage>
</organism>
<gene>
    <name evidence="1" type="ORF">D5F01_LYC12148</name>
</gene>
<dbReference type="AlphaFoldDB" id="A0A6G0IGQ4"/>
<reference evidence="1 2" key="1">
    <citation type="submission" date="2019-07" db="EMBL/GenBank/DDBJ databases">
        <title>Chromosome genome assembly for large yellow croaker.</title>
        <authorList>
            <person name="Xiao S."/>
        </authorList>
    </citation>
    <scope>NUCLEOTIDE SEQUENCE [LARGE SCALE GENOMIC DNA]</scope>
    <source>
        <strain evidence="1">JMULYC20181020</strain>
        <tissue evidence="1">Muscle</tissue>
    </source>
</reference>
<proteinExistence type="predicted"/>